<feature type="transmembrane region" description="Helical" evidence="3">
    <location>
        <begin position="86"/>
        <end position="108"/>
    </location>
</feature>
<keyword evidence="3" id="KW-0812">Transmembrane</keyword>
<dbReference type="Proteomes" id="UP000724672">
    <property type="component" value="Unassembled WGS sequence"/>
</dbReference>
<dbReference type="Gene3D" id="1.10.287.130">
    <property type="match status" value="1"/>
</dbReference>
<evidence type="ECO:0000313" key="5">
    <source>
        <dbReference type="EMBL" id="MBS4540135.1"/>
    </source>
</evidence>
<feature type="transmembrane region" description="Helical" evidence="3">
    <location>
        <begin position="128"/>
        <end position="146"/>
    </location>
</feature>
<feature type="domain" description="Histidine kinase" evidence="4">
    <location>
        <begin position="334"/>
        <end position="443"/>
    </location>
</feature>
<evidence type="ECO:0000256" key="1">
    <source>
        <dbReference type="ARBA" id="ARBA00022777"/>
    </source>
</evidence>
<gene>
    <name evidence="5" type="ORF">GOQ27_16775</name>
</gene>
<reference evidence="5" key="1">
    <citation type="submission" date="2019-12" db="EMBL/GenBank/DDBJ databases">
        <title>Clostridiaceae gen. nov. sp. nov., isolated from sediment in Xinjiang, China.</title>
        <authorList>
            <person name="Zhang R."/>
        </authorList>
    </citation>
    <scope>NUCLEOTIDE SEQUENCE</scope>
    <source>
        <strain evidence="5">D2Q-11</strain>
    </source>
</reference>
<dbReference type="PANTHER" id="PTHR40448:SF1">
    <property type="entry name" value="TWO-COMPONENT SENSOR HISTIDINE KINASE"/>
    <property type="match status" value="1"/>
</dbReference>
<dbReference type="GO" id="GO:0042802">
    <property type="term" value="F:identical protein binding"/>
    <property type="evidence" value="ECO:0007669"/>
    <property type="project" value="TreeGrafter"/>
</dbReference>
<dbReference type="PROSITE" id="PS50109">
    <property type="entry name" value="HIS_KIN"/>
    <property type="match status" value="1"/>
</dbReference>
<dbReference type="PANTHER" id="PTHR40448">
    <property type="entry name" value="TWO-COMPONENT SENSOR HISTIDINE KINASE"/>
    <property type="match status" value="1"/>
</dbReference>
<keyword evidence="6" id="KW-1185">Reference proteome</keyword>
<keyword evidence="3" id="KW-1133">Transmembrane helix</keyword>
<sequence length="457" mass="53415">MQSYILINEIIMSFLEGFILLYLFLFISNKRDLFMDKKIINFLFIITYTIFSYWTTLSLPPGYHTVVIILFLILSLSFITNTRYPLTIATIIFILLGMMIIEMISLQLLSLMIKESTQTILTNPIHKIAFSIFVKFNEIIIITMLSKIESPIIKSFHKEFKYSLINYWFFGIFLMGGLILSIRYIIYQPEKIIIYEILISIIFALYIMIGYLDYKEKIKLISIQKKYEVQDDYIKNLETLINIVRREKHDFSNHINTIYAMCTINKPNTVERIKEYLSKISENLKNSYHIYNSGNDYIDGLLAIKSNFAYENNIIFDVNFEISIDKLSINDTDLISIISNILDNSFEAILFSDSIIESPIVSFWTYLENDKYIISITNNGPKISESNLKKIFKNGYSTKVKEKDDHGLGLYIVKNITENNNGIIKVHSNDLETEFQLIFEYLEVKNEIDKKSISISN</sequence>
<evidence type="ECO:0000256" key="3">
    <source>
        <dbReference type="SAM" id="Phobius"/>
    </source>
</evidence>
<proteinExistence type="predicted"/>
<feature type="transmembrane region" description="Helical" evidence="3">
    <location>
        <begin position="167"/>
        <end position="186"/>
    </location>
</feature>
<feature type="transmembrane region" description="Helical" evidence="3">
    <location>
        <begin position="39"/>
        <end position="56"/>
    </location>
</feature>
<keyword evidence="1" id="KW-0808">Transferase</keyword>
<evidence type="ECO:0000259" key="4">
    <source>
        <dbReference type="PROSITE" id="PS50109"/>
    </source>
</evidence>
<dbReference type="SUPFAM" id="SSF55874">
    <property type="entry name" value="ATPase domain of HSP90 chaperone/DNA topoisomerase II/histidine kinase"/>
    <property type="match status" value="1"/>
</dbReference>
<organism evidence="5 6">
    <name type="scientific">Anaeromonas frigoriresistens</name>
    <dbReference type="NCBI Taxonomy" id="2683708"/>
    <lineage>
        <taxon>Bacteria</taxon>
        <taxon>Bacillati</taxon>
        <taxon>Bacillota</taxon>
        <taxon>Tissierellia</taxon>
        <taxon>Tissierellales</taxon>
        <taxon>Thermohalobacteraceae</taxon>
        <taxon>Anaeromonas</taxon>
    </lineage>
</organism>
<keyword evidence="3" id="KW-0472">Membrane</keyword>
<comment type="caution">
    <text evidence="5">The sequence shown here is derived from an EMBL/GenBank/DDBJ whole genome shotgun (WGS) entry which is preliminary data.</text>
</comment>
<dbReference type="Pfam" id="PF02518">
    <property type="entry name" value="HATPase_c"/>
    <property type="match status" value="1"/>
</dbReference>
<dbReference type="RefSeq" id="WP_203368024.1">
    <property type="nucleotide sequence ID" value="NZ_WSFT01000053.1"/>
</dbReference>
<dbReference type="EMBL" id="WSFT01000053">
    <property type="protein sequence ID" value="MBS4540135.1"/>
    <property type="molecule type" value="Genomic_DNA"/>
</dbReference>
<dbReference type="InterPro" id="IPR039506">
    <property type="entry name" value="SPOB_a"/>
</dbReference>
<protein>
    <submittedName>
        <fullName evidence="5">GHKL domain-containing protein</fullName>
    </submittedName>
</protein>
<keyword evidence="1" id="KW-0418">Kinase</keyword>
<dbReference type="SMART" id="SM00387">
    <property type="entry name" value="HATPase_c"/>
    <property type="match status" value="1"/>
</dbReference>
<feature type="transmembrane region" description="Helical" evidence="3">
    <location>
        <begin position="62"/>
        <end position="79"/>
    </location>
</feature>
<dbReference type="GO" id="GO:0000160">
    <property type="term" value="P:phosphorelay signal transduction system"/>
    <property type="evidence" value="ECO:0007669"/>
    <property type="project" value="UniProtKB-KW"/>
</dbReference>
<evidence type="ECO:0000313" key="6">
    <source>
        <dbReference type="Proteomes" id="UP000724672"/>
    </source>
</evidence>
<dbReference type="InterPro" id="IPR005467">
    <property type="entry name" value="His_kinase_dom"/>
</dbReference>
<dbReference type="AlphaFoldDB" id="A0A942UXW2"/>
<dbReference type="Gene3D" id="3.30.565.10">
    <property type="entry name" value="Histidine kinase-like ATPase, C-terminal domain"/>
    <property type="match status" value="1"/>
</dbReference>
<name>A0A942UXW2_9FIRM</name>
<feature type="transmembrane region" description="Helical" evidence="3">
    <location>
        <begin position="6"/>
        <end position="27"/>
    </location>
</feature>
<accession>A0A942UXW2</accession>
<keyword evidence="2" id="KW-0902">Two-component regulatory system</keyword>
<dbReference type="Pfam" id="PF14689">
    <property type="entry name" value="SPOB_a"/>
    <property type="match status" value="1"/>
</dbReference>
<dbReference type="InterPro" id="IPR003594">
    <property type="entry name" value="HATPase_dom"/>
</dbReference>
<dbReference type="GO" id="GO:0016301">
    <property type="term" value="F:kinase activity"/>
    <property type="evidence" value="ECO:0007669"/>
    <property type="project" value="UniProtKB-KW"/>
</dbReference>
<evidence type="ECO:0000256" key="2">
    <source>
        <dbReference type="ARBA" id="ARBA00023012"/>
    </source>
</evidence>
<dbReference type="InterPro" id="IPR036890">
    <property type="entry name" value="HATPase_C_sf"/>
</dbReference>
<feature type="transmembrane region" description="Helical" evidence="3">
    <location>
        <begin position="192"/>
        <end position="212"/>
    </location>
</feature>